<name>A0A9W6BU75_9CHLO</name>
<proteinExistence type="predicted"/>
<dbReference type="OrthoDB" id="546682at2759"/>
<reference evidence="2 4" key="2">
    <citation type="journal article" date="2023" name="Commun. Biol.">
        <title>Reorganization of the ancestral sex-determining regions during the evolution of trioecy in Pleodorina starrii.</title>
        <authorList>
            <person name="Takahashi K."/>
            <person name="Suzuki S."/>
            <person name="Kawai-Toyooka H."/>
            <person name="Yamamoto K."/>
            <person name="Hamaji T."/>
            <person name="Ootsuki R."/>
            <person name="Yamaguchi H."/>
            <person name="Kawachi M."/>
            <person name="Higashiyama T."/>
            <person name="Nozaki H."/>
        </authorList>
    </citation>
    <scope>NUCLEOTIDE SEQUENCE [LARGE SCALE GENOMIC DNA]</scope>
    <source>
        <strain evidence="2 4">NIES-4479</strain>
    </source>
</reference>
<evidence type="ECO:0000256" key="1">
    <source>
        <dbReference type="ARBA" id="ARBA00023172"/>
    </source>
</evidence>
<dbReference type="SUPFAM" id="SSF56349">
    <property type="entry name" value="DNA breaking-rejoining enzymes"/>
    <property type="match status" value="1"/>
</dbReference>
<comment type="caution">
    <text evidence="2">The sequence shown here is derived from an EMBL/GenBank/DDBJ whole genome shotgun (WGS) entry which is preliminary data.</text>
</comment>
<evidence type="ECO:0000313" key="4">
    <source>
        <dbReference type="Proteomes" id="UP001165080"/>
    </source>
</evidence>
<dbReference type="InterPro" id="IPR011010">
    <property type="entry name" value="DNA_brk_join_enz"/>
</dbReference>
<evidence type="ECO:0000313" key="3">
    <source>
        <dbReference type="EMBL" id="GLC57982.1"/>
    </source>
</evidence>
<dbReference type="AlphaFoldDB" id="A0A9W6BU75"/>
<dbReference type="GO" id="GO:0015074">
    <property type="term" value="P:DNA integration"/>
    <property type="evidence" value="ECO:0007669"/>
    <property type="project" value="InterPro"/>
</dbReference>
<sequence length="226" mass="25129">MEHMWTKYASADSPIQRLSLLRDTLCCQFMWHTSYRGGNTGKLRLMDFRDPVRGGPFRGFPLPSPDPSGSYPPITLRVEMVGTKTSKGRRAPPKTLTVDSEPKHCFVRTLALFWASSHAPDAPPGSAITDYFFRPLDPSHQRFEAGPLSSQALSMRVHKHLKDSGLYDGETPHGFRRGAIQAFAATGATDQELLEFAQLKSKTNLELYTDTTRRTRAPAQAPAPPT</sequence>
<dbReference type="InterPro" id="IPR013762">
    <property type="entry name" value="Integrase-like_cat_sf"/>
</dbReference>
<dbReference type="Gene3D" id="1.10.443.10">
    <property type="entry name" value="Intergrase catalytic core"/>
    <property type="match status" value="1"/>
</dbReference>
<organism evidence="2 4">
    <name type="scientific">Pleodorina starrii</name>
    <dbReference type="NCBI Taxonomy" id="330485"/>
    <lineage>
        <taxon>Eukaryota</taxon>
        <taxon>Viridiplantae</taxon>
        <taxon>Chlorophyta</taxon>
        <taxon>core chlorophytes</taxon>
        <taxon>Chlorophyceae</taxon>
        <taxon>CS clade</taxon>
        <taxon>Chlamydomonadales</taxon>
        <taxon>Volvocaceae</taxon>
        <taxon>Pleodorina</taxon>
    </lineage>
</organism>
<dbReference type="EMBL" id="BRXU01000020">
    <property type="protein sequence ID" value="GLC57980.1"/>
    <property type="molecule type" value="Genomic_DNA"/>
</dbReference>
<accession>A0A9W6BU75</accession>
<dbReference type="Proteomes" id="UP001165080">
    <property type="component" value="Unassembled WGS sequence"/>
</dbReference>
<keyword evidence="4" id="KW-1185">Reference proteome</keyword>
<protein>
    <submittedName>
        <fullName evidence="2">Uncharacterized protein</fullName>
    </submittedName>
</protein>
<evidence type="ECO:0000313" key="2">
    <source>
        <dbReference type="EMBL" id="GLC57980.1"/>
    </source>
</evidence>
<keyword evidence="1" id="KW-0233">DNA recombination</keyword>
<dbReference type="GO" id="GO:0003677">
    <property type="term" value="F:DNA binding"/>
    <property type="evidence" value="ECO:0007669"/>
    <property type="project" value="InterPro"/>
</dbReference>
<reference evidence="2" key="1">
    <citation type="submission" date="2022-08" db="EMBL/GenBank/DDBJ databases">
        <authorList>
            <person name="Takahashi K."/>
            <person name="Suzuki S."/>
            <person name="Kawachi M."/>
            <person name="Higashiyama T."/>
            <person name="Nozaki H."/>
        </authorList>
    </citation>
    <scope>NUCLEOTIDE SEQUENCE</scope>
    <source>
        <strain evidence="2">NIES-4479</strain>
    </source>
</reference>
<dbReference type="GO" id="GO:0006310">
    <property type="term" value="P:DNA recombination"/>
    <property type="evidence" value="ECO:0007669"/>
    <property type="project" value="UniProtKB-KW"/>
</dbReference>
<dbReference type="EMBL" id="BRXU01000020">
    <property type="protein sequence ID" value="GLC57982.1"/>
    <property type="molecule type" value="Genomic_DNA"/>
</dbReference>
<gene>
    <name evidence="2" type="primary">PLESTB004355</name>
    <name evidence="3" type="synonym">PLESTB004356</name>
    <name evidence="2" type="ORF">PLESTB_001301300</name>
    <name evidence="3" type="ORF">PLESTB_001301500</name>
</gene>